<evidence type="ECO:0000313" key="5">
    <source>
        <dbReference type="Proteomes" id="UP000077177"/>
    </source>
</evidence>
<dbReference type="AlphaFoldDB" id="A0A172TUJ7"/>
<dbReference type="InterPro" id="IPR036280">
    <property type="entry name" value="Multihaem_cyt_sf"/>
</dbReference>
<name>A0A172TUJ7_9BACT</name>
<feature type="signal peptide" evidence="2">
    <location>
        <begin position="1"/>
        <end position="22"/>
    </location>
</feature>
<dbReference type="Gene3D" id="1.10.1130.10">
    <property type="entry name" value="Flavocytochrome C3, Chain A"/>
    <property type="match status" value="1"/>
</dbReference>
<dbReference type="PANTHER" id="PTHR35038:SF8">
    <property type="entry name" value="C-TYPE POLYHEME CYTOCHROME OMCC"/>
    <property type="match status" value="1"/>
</dbReference>
<proteinExistence type="predicted"/>
<accession>A0A172TUJ7</accession>
<dbReference type="Pfam" id="PF13435">
    <property type="entry name" value="Cytochrome_C554"/>
    <property type="match status" value="1"/>
</dbReference>
<evidence type="ECO:0000256" key="1">
    <source>
        <dbReference type="ARBA" id="ARBA00022729"/>
    </source>
</evidence>
<feature type="domain" description="Cytochrome c-552/4" evidence="3">
    <location>
        <begin position="170"/>
        <end position="211"/>
    </location>
</feature>
<gene>
    <name evidence="4" type="ORF">SY85_09895</name>
</gene>
<dbReference type="SUPFAM" id="SSF48695">
    <property type="entry name" value="Multiheme cytochromes"/>
    <property type="match status" value="1"/>
</dbReference>
<dbReference type="EMBL" id="CP011390">
    <property type="protein sequence ID" value="ANE50765.1"/>
    <property type="molecule type" value="Genomic_DNA"/>
</dbReference>
<dbReference type="STRING" id="1492898.SY85_09895"/>
<protein>
    <recommendedName>
        <fullName evidence="3">Cytochrome c-552/4 domain-containing protein</fullName>
    </recommendedName>
</protein>
<reference evidence="4 5" key="2">
    <citation type="journal article" date="2016" name="Int. J. Syst. Evol. Microbiol.">
        <title>Flavisolibacter tropicus sp. nov., isolated from tropical soil.</title>
        <authorList>
            <person name="Lee J.J."/>
            <person name="Kang M.S."/>
            <person name="Kim G.S."/>
            <person name="Lee C.S."/>
            <person name="Lim S."/>
            <person name="Lee J."/>
            <person name="Roh S.H."/>
            <person name="Kang H."/>
            <person name="Ha J.M."/>
            <person name="Bae S."/>
            <person name="Jung H.Y."/>
            <person name="Kim M.K."/>
        </authorList>
    </citation>
    <scope>NUCLEOTIDE SEQUENCE [LARGE SCALE GENOMIC DNA]</scope>
    <source>
        <strain evidence="4 5">LCS9</strain>
    </source>
</reference>
<dbReference type="InterPro" id="IPR023155">
    <property type="entry name" value="Cyt_c-552/4"/>
</dbReference>
<keyword evidence="5" id="KW-1185">Reference proteome</keyword>
<dbReference type="Gene3D" id="3.90.10.10">
    <property type="entry name" value="Cytochrome C3"/>
    <property type="match status" value="1"/>
</dbReference>
<dbReference type="InterPro" id="IPR051829">
    <property type="entry name" value="Multiheme_Cytochr_ET"/>
</dbReference>
<keyword evidence="1 2" id="KW-0732">Signal</keyword>
<dbReference type="RefSeq" id="WP_066404060.1">
    <property type="nucleotide sequence ID" value="NZ_CP011390.1"/>
</dbReference>
<evidence type="ECO:0000256" key="2">
    <source>
        <dbReference type="SAM" id="SignalP"/>
    </source>
</evidence>
<feature type="chain" id="PRO_5008001159" description="Cytochrome c-552/4 domain-containing protein" evidence="2">
    <location>
        <begin position="23"/>
        <end position="396"/>
    </location>
</feature>
<reference evidence="5" key="1">
    <citation type="submission" date="2015-01" db="EMBL/GenBank/DDBJ databases">
        <title>Flavisolibacter sp./LCS9/ whole genome sequencing.</title>
        <authorList>
            <person name="Kim M.K."/>
            <person name="Srinivasan S."/>
            <person name="Lee J.-J."/>
        </authorList>
    </citation>
    <scope>NUCLEOTIDE SEQUENCE [LARGE SCALE GENOMIC DNA]</scope>
    <source>
        <strain evidence="5">LCS9</strain>
    </source>
</reference>
<evidence type="ECO:0000313" key="4">
    <source>
        <dbReference type="EMBL" id="ANE50765.1"/>
    </source>
</evidence>
<dbReference type="PANTHER" id="PTHR35038">
    <property type="entry name" value="DISSIMILATORY SULFITE REDUCTASE SIRA"/>
    <property type="match status" value="1"/>
</dbReference>
<sequence>MRKHKKAFLLLSIFCISAFLLTQCFNNQITSTDPRGLGFAGSSTCRQCHQTIYDAYVKSFHYNTTQPATKQSLAGKLDTDNNHFAYNDSTSVLIQNRDSGLYQAAFVNDKEAAAHRMDIQFGLKHAYTFLYWKANQTFEHPLSFYSSINNWATSPGFSPVQVNFNRFIGANCFECHSSFIDKKLNASTAGIEEVLDKNTLLFGIDCERCHGPAINHVNYHNAYPEAKEAKYLTSFTTLSRQQKLDVCAMCHSGNKKMQDRSTFQFRPGDTLSNFFITLPEYDNKTSFDVHGNQYQLLSQSKCFMNAKTLDCSTCHNPHTNTTNNVKANSSACINCHKEVTHETLKLTTAVLQDNCIDCHMPLQPSNAITFQRPGDTLRSAYMLRTHKIAIYGSNKN</sequence>
<dbReference type="KEGG" id="fla:SY85_09895"/>
<dbReference type="Proteomes" id="UP000077177">
    <property type="component" value="Chromosome"/>
</dbReference>
<organism evidence="4 5">
    <name type="scientific">Flavisolibacter tropicus</name>
    <dbReference type="NCBI Taxonomy" id="1492898"/>
    <lineage>
        <taxon>Bacteria</taxon>
        <taxon>Pseudomonadati</taxon>
        <taxon>Bacteroidota</taxon>
        <taxon>Chitinophagia</taxon>
        <taxon>Chitinophagales</taxon>
        <taxon>Chitinophagaceae</taxon>
        <taxon>Flavisolibacter</taxon>
    </lineage>
</organism>
<evidence type="ECO:0000259" key="3">
    <source>
        <dbReference type="Pfam" id="PF13435"/>
    </source>
</evidence>
<dbReference type="OrthoDB" id="9814800at2"/>